<feature type="domain" description="Rhodanese" evidence="3">
    <location>
        <begin position="14"/>
        <end position="131"/>
    </location>
</feature>
<sequence length="273" mass="28756">MSHLVDAARLTDLIAADARILDVRWKLGRTDGRDAYLAGHIPGAVYVDLETELSRHGHPDEGRHPLPSTGQVQDAARRWGLNAGDVVVAYDDAGGLPAARAWWILRQGGVDVRVLDGGWQAWQTTGGAVEAGDVVPEPGHVVLADISGGSLTIDEAAALAASGILLDVRAPERFRGEVEPMDPIAGHIPDAVNLPTTAHVDECGMLREPDALRRTFAERGITDGVAVGAYCGSGITAAHTALVLAEIGIDAKLFHGSWSQWSNTPGRPVATGE</sequence>
<keyword evidence="2" id="KW-0677">Repeat</keyword>
<reference evidence="4" key="1">
    <citation type="submission" date="2021-04" db="EMBL/GenBank/DDBJ databases">
        <title>Microbacterium tenobrionis sp. nov. and Microbacterium allomyrinae sp. nov., isolated from larvae of Tenobrio molitor and Allomyrina dichotoma, respectively.</title>
        <authorList>
            <person name="Lee S.D."/>
        </authorList>
    </citation>
    <scope>NUCLEOTIDE SEQUENCE</scope>
    <source>
        <strain evidence="4">YMB-B2</strain>
    </source>
</reference>
<keyword evidence="5" id="KW-1185">Reference proteome</keyword>
<dbReference type="CDD" id="cd01449">
    <property type="entry name" value="TST_Repeat_2"/>
    <property type="match status" value="1"/>
</dbReference>
<evidence type="ECO:0000256" key="1">
    <source>
        <dbReference type="ARBA" id="ARBA00022679"/>
    </source>
</evidence>
<dbReference type="Proteomes" id="UP001139289">
    <property type="component" value="Unassembled WGS sequence"/>
</dbReference>
<comment type="caution">
    <text evidence="4">The sequence shown here is derived from an EMBL/GenBank/DDBJ whole genome shotgun (WGS) entry which is preliminary data.</text>
</comment>
<evidence type="ECO:0000313" key="5">
    <source>
        <dbReference type="Proteomes" id="UP001139289"/>
    </source>
</evidence>
<protein>
    <submittedName>
        <fullName evidence="4">Sulfurtransferase</fullName>
    </submittedName>
</protein>
<dbReference type="RefSeq" id="WP_227529626.1">
    <property type="nucleotide sequence ID" value="NZ_JAGTTM010000001.1"/>
</dbReference>
<dbReference type="EMBL" id="JAGTTM010000001">
    <property type="protein sequence ID" value="MCC2028348.1"/>
    <property type="molecule type" value="Genomic_DNA"/>
</dbReference>
<dbReference type="SUPFAM" id="SSF52821">
    <property type="entry name" value="Rhodanese/Cell cycle control phosphatase"/>
    <property type="match status" value="2"/>
</dbReference>
<evidence type="ECO:0000313" key="4">
    <source>
        <dbReference type="EMBL" id="MCC2028348.1"/>
    </source>
</evidence>
<dbReference type="PANTHER" id="PTHR11364:SF27">
    <property type="entry name" value="SULFURTRANSFERASE"/>
    <property type="match status" value="1"/>
</dbReference>
<dbReference type="InterPro" id="IPR001307">
    <property type="entry name" value="Thiosulphate_STrfase_CS"/>
</dbReference>
<dbReference type="InterPro" id="IPR036873">
    <property type="entry name" value="Rhodanese-like_dom_sf"/>
</dbReference>
<name>A0A9X1S061_9MICO</name>
<feature type="domain" description="Rhodanese" evidence="3">
    <location>
        <begin position="159"/>
        <end position="270"/>
    </location>
</feature>
<dbReference type="PANTHER" id="PTHR11364">
    <property type="entry name" value="THIOSULFATE SULFERTANSFERASE"/>
    <property type="match status" value="1"/>
</dbReference>
<dbReference type="CDD" id="cd01448">
    <property type="entry name" value="TST_Repeat_1"/>
    <property type="match status" value="1"/>
</dbReference>
<dbReference type="InterPro" id="IPR001763">
    <property type="entry name" value="Rhodanese-like_dom"/>
</dbReference>
<dbReference type="InterPro" id="IPR045078">
    <property type="entry name" value="TST/MPST-like"/>
</dbReference>
<dbReference type="PROSITE" id="PS50206">
    <property type="entry name" value="RHODANESE_3"/>
    <property type="match status" value="2"/>
</dbReference>
<accession>A0A9X1S061</accession>
<dbReference type="SMART" id="SM00450">
    <property type="entry name" value="RHOD"/>
    <property type="match status" value="2"/>
</dbReference>
<dbReference type="GO" id="GO:0004792">
    <property type="term" value="F:thiosulfate-cyanide sulfurtransferase activity"/>
    <property type="evidence" value="ECO:0007669"/>
    <property type="project" value="InterPro"/>
</dbReference>
<dbReference type="PROSITE" id="PS00380">
    <property type="entry name" value="RHODANESE_1"/>
    <property type="match status" value="1"/>
</dbReference>
<evidence type="ECO:0000259" key="3">
    <source>
        <dbReference type="PROSITE" id="PS50206"/>
    </source>
</evidence>
<proteinExistence type="predicted"/>
<dbReference type="AlphaFoldDB" id="A0A9X1S061"/>
<dbReference type="Gene3D" id="3.40.250.10">
    <property type="entry name" value="Rhodanese-like domain"/>
    <property type="match status" value="2"/>
</dbReference>
<keyword evidence="1" id="KW-0808">Transferase</keyword>
<organism evidence="4 5">
    <name type="scientific">Microbacterium tenebrionis</name>
    <dbReference type="NCBI Taxonomy" id="2830665"/>
    <lineage>
        <taxon>Bacteria</taxon>
        <taxon>Bacillati</taxon>
        <taxon>Actinomycetota</taxon>
        <taxon>Actinomycetes</taxon>
        <taxon>Micrococcales</taxon>
        <taxon>Microbacteriaceae</taxon>
        <taxon>Microbacterium</taxon>
    </lineage>
</organism>
<evidence type="ECO:0000256" key="2">
    <source>
        <dbReference type="ARBA" id="ARBA00022737"/>
    </source>
</evidence>
<gene>
    <name evidence="4" type="ORF">KEC56_02195</name>
</gene>
<dbReference type="Pfam" id="PF00581">
    <property type="entry name" value="Rhodanese"/>
    <property type="match status" value="2"/>
</dbReference>